<gene>
    <name evidence="2" type="ORF">Scep_027716</name>
</gene>
<comment type="caution">
    <text evidence="2">The sequence shown here is derived from an EMBL/GenBank/DDBJ whole genome shotgun (WGS) entry which is preliminary data.</text>
</comment>
<organism evidence="2 3">
    <name type="scientific">Stephania cephalantha</name>
    <dbReference type="NCBI Taxonomy" id="152367"/>
    <lineage>
        <taxon>Eukaryota</taxon>
        <taxon>Viridiplantae</taxon>
        <taxon>Streptophyta</taxon>
        <taxon>Embryophyta</taxon>
        <taxon>Tracheophyta</taxon>
        <taxon>Spermatophyta</taxon>
        <taxon>Magnoliopsida</taxon>
        <taxon>Ranunculales</taxon>
        <taxon>Menispermaceae</taxon>
        <taxon>Menispermoideae</taxon>
        <taxon>Cissampelideae</taxon>
        <taxon>Stephania</taxon>
    </lineage>
</organism>
<dbReference type="Proteomes" id="UP001419268">
    <property type="component" value="Unassembled WGS sequence"/>
</dbReference>
<evidence type="ECO:0000256" key="1">
    <source>
        <dbReference type="SAM" id="MobiDB-lite"/>
    </source>
</evidence>
<protein>
    <submittedName>
        <fullName evidence="2">Uncharacterized protein</fullName>
    </submittedName>
</protein>
<dbReference type="EMBL" id="JBBNAG010000012">
    <property type="protein sequence ID" value="KAK9088634.1"/>
    <property type="molecule type" value="Genomic_DNA"/>
</dbReference>
<keyword evidence="3" id="KW-1185">Reference proteome</keyword>
<dbReference type="AlphaFoldDB" id="A0AAP0HIS3"/>
<sequence length="96" mass="9868">MGSRDAGAWTVGERDGSPAQQRGSGGGGDAAADADGQATTAWRRSGGGGGERRRWTRGNVGAVARCRPIDPRRDNNGGQGFVTSTKLDDAMDSNGF</sequence>
<reference evidence="2 3" key="1">
    <citation type="submission" date="2024-01" db="EMBL/GenBank/DDBJ databases">
        <title>Genome assemblies of Stephania.</title>
        <authorList>
            <person name="Yang L."/>
        </authorList>
    </citation>
    <scope>NUCLEOTIDE SEQUENCE [LARGE SCALE GENOMIC DNA]</scope>
    <source>
        <strain evidence="2">JXDWG</strain>
        <tissue evidence="2">Leaf</tissue>
    </source>
</reference>
<proteinExistence type="predicted"/>
<evidence type="ECO:0000313" key="2">
    <source>
        <dbReference type="EMBL" id="KAK9088634.1"/>
    </source>
</evidence>
<accession>A0AAP0HIS3</accession>
<name>A0AAP0HIS3_9MAGN</name>
<feature type="region of interest" description="Disordered" evidence="1">
    <location>
        <begin position="1"/>
        <end position="96"/>
    </location>
</feature>
<evidence type="ECO:0000313" key="3">
    <source>
        <dbReference type="Proteomes" id="UP001419268"/>
    </source>
</evidence>